<dbReference type="EMBL" id="KB468124">
    <property type="protein sequence ID" value="PCH42665.1"/>
    <property type="molecule type" value="Genomic_DNA"/>
</dbReference>
<organism evidence="1 2">
    <name type="scientific">Wolfiporia cocos (strain MD-104)</name>
    <name type="common">Brown rot fungus</name>
    <dbReference type="NCBI Taxonomy" id="742152"/>
    <lineage>
        <taxon>Eukaryota</taxon>
        <taxon>Fungi</taxon>
        <taxon>Dikarya</taxon>
        <taxon>Basidiomycota</taxon>
        <taxon>Agaricomycotina</taxon>
        <taxon>Agaricomycetes</taxon>
        <taxon>Polyporales</taxon>
        <taxon>Phaeolaceae</taxon>
        <taxon>Wolfiporia</taxon>
    </lineage>
</organism>
<sequence length="53" mass="6099">MPFIWTTYSPSYTSMLLTVVVLTIHSSTYVKLDGAQRDSRPNQDLGPKEFRYS</sequence>
<proteinExistence type="predicted"/>
<dbReference type="Proteomes" id="UP000218811">
    <property type="component" value="Unassembled WGS sequence"/>
</dbReference>
<gene>
    <name evidence="1" type="ORF">WOLCODRAFT_25490</name>
</gene>
<keyword evidence="2" id="KW-1185">Reference proteome</keyword>
<evidence type="ECO:0000313" key="2">
    <source>
        <dbReference type="Proteomes" id="UP000218811"/>
    </source>
</evidence>
<reference evidence="1 2" key="1">
    <citation type="journal article" date="2012" name="Science">
        <title>The Paleozoic origin of enzymatic lignin decomposition reconstructed from 31 fungal genomes.</title>
        <authorList>
            <person name="Floudas D."/>
            <person name="Binder M."/>
            <person name="Riley R."/>
            <person name="Barry K."/>
            <person name="Blanchette R.A."/>
            <person name="Henrissat B."/>
            <person name="Martinez A.T."/>
            <person name="Otillar R."/>
            <person name="Spatafora J.W."/>
            <person name="Yadav J.S."/>
            <person name="Aerts A."/>
            <person name="Benoit I."/>
            <person name="Boyd A."/>
            <person name="Carlson A."/>
            <person name="Copeland A."/>
            <person name="Coutinho P.M."/>
            <person name="de Vries R.P."/>
            <person name="Ferreira P."/>
            <person name="Findley K."/>
            <person name="Foster B."/>
            <person name="Gaskell J."/>
            <person name="Glotzer D."/>
            <person name="Gorecki P."/>
            <person name="Heitman J."/>
            <person name="Hesse C."/>
            <person name="Hori C."/>
            <person name="Igarashi K."/>
            <person name="Jurgens J.A."/>
            <person name="Kallen N."/>
            <person name="Kersten P."/>
            <person name="Kohler A."/>
            <person name="Kuees U."/>
            <person name="Kumar T.K.A."/>
            <person name="Kuo A."/>
            <person name="LaButti K."/>
            <person name="Larrondo L.F."/>
            <person name="Lindquist E."/>
            <person name="Ling A."/>
            <person name="Lombard V."/>
            <person name="Lucas S."/>
            <person name="Lundell T."/>
            <person name="Martin R."/>
            <person name="McLaughlin D.J."/>
            <person name="Morgenstern I."/>
            <person name="Morin E."/>
            <person name="Murat C."/>
            <person name="Nagy L.G."/>
            <person name="Nolan M."/>
            <person name="Ohm R.A."/>
            <person name="Patyshakuliyeva A."/>
            <person name="Rokas A."/>
            <person name="Ruiz-Duenas F.J."/>
            <person name="Sabat G."/>
            <person name="Salamov A."/>
            <person name="Samejima M."/>
            <person name="Schmutz J."/>
            <person name="Slot J.C."/>
            <person name="St John F."/>
            <person name="Stenlid J."/>
            <person name="Sun H."/>
            <person name="Sun S."/>
            <person name="Syed K."/>
            <person name="Tsang A."/>
            <person name="Wiebenga A."/>
            <person name="Young D."/>
            <person name="Pisabarro A."/>
            <person name="Eastwood D.C."/>
            <person name="Martin F."/>
            <person name="Cullen D."/>
            <person name="Grigoriev I.V."/>
            <person name="Hibbett D.S."/>
        </authorList>
    </citation>
    <scope>NUCLEOTIDE SEQUENCE [LARGE SCALE GENOMIC DNA]</scope>
    <source>
        <strain evidence="1 2">MD-104</strain>
    </source>
</reference>
<accession>A0A2H3JMD8</accession>
<dbReference type="AlphaFoldDB" id="A0A2H3JMD8"/>
<evidence type="ECO:0000313" key="1">
    <source>
        <dbReference type="EMBL" id="PCH42665.1"/>
    </source>
</evidence>
<name>A0A2H3JMD8_WOLCO</name>
<protein>
    <submittedName>
        <fullName evidence="1">Uncharacterized protein</fullName>
    </submittedName>
</protein>